<keyword evidence="2" id="KW-1133">Transmembrane helix</keyword>
<gene>
    <name evidence="3" type="ORF">SAMN05216221_3514</name>
</gene>
<dbReference type="OrthoDB" id="9844987at2"/>
<dbReference type="Proteomes" id="UP000243359">
    <property type="component" value="Chromosome I"/>
</dbReference>
<feature type="compositionally biased region" description="Polar residues" evidence="1">
    <location>
        <begin position="125"/>
        <end position="152"/>
    </location>
</feature>
<keyword evidence="2" id="KW-0472">Membrane</keyword>
<proteinExistence type="predicted"/>
<dbReference type="EMBL" id="LT629751">
    <property type="protein sequence ID" value="SDT11559.1"/>
    <property type="molecule type" value="Genomic_DNA"/>
</dbReference>
<name>A0A1H1XRR8_9PSED</name>
<sequence length="152" mass="16860">MLPKHPLVRLGLLPLAWFAFLFWLENFAIWGNRASSQSPAGDTTAHLMSLNSESSKPGHAPYGLHVFLAPAWLPLPQRFGELVFASYCQGEAAIAWQAADRLVIRCDAREIRTPPTSRRGIAVRLSSSPRQSPVNHWQPEPNAQETPAQNTP</sequence>
<keyword evidence="4" id="KW-1185">Reference proteome</keyword>
<keyword evidence="2" id="KW-0812">Transmembrane</keyword>
<evidence type="ECO:0000256" key="1">
    <source>
        <dbReference type="SAM" id="MobiDB-lite"/>
    </source>
</evidence>
<feature type="transmembrane region" description="Helical" evidence="2">
    <location>
        <begin position="6"/>
        <end position="24"/>
    </location>
</feature>
<feature type="region of interest" description="Disordered" evidence="1">
    <location>
        <begin position="117"/>
        <end position="152"/>
    </location>
</feature>
<dbReference type="RefSeq" id="WP_090350905.1">
    <property type="nucleotide sequence ID" value="NZ_LT629751.1"/>
</dbReference>
<evidence type="ECO:0000256" key="2">
    <source>
        <dbReference type="SAM" id="Phobius"/>
    </source>
</evidence>
<evidence type="ECO:0000313" key="3">
    <source>
        <dbReference type="EMBL" id="SDT11559.1"/>
    </source>
</evidence>
<dbReference type="AlphaFoldDB" id="A0A1H1XRR8"/>
<reference evidence="4" key="1">
    <citation type="submission" date="2016-10" db="EMBL/GenBank/DDBJ databases">
        <authorList>
            <person name="Varghese N."/>
            <person name="Submissions S."/>
        </authorList>
    </citation>
    <scope>NUCLEOTIDE SEQUENCE [LARGE SCALE GENOMIC DNA]</scope>
    <source>
        <strain evidence="4">KCTC 32247</strain>
    </source>
</reference>
<dbReference type="STRING" id="1392877.SAMN05216221_3514"/>
<protein>
    <submittedName>
        <fullName evidence="3">Uncharacterized protein</fullName>
    </submittedName>
</protein>
<accession>A0A1H1XRR8</accession>
<evidence type="ECO:0000313" key="4">
    <source>
        <dbReference type="Proteomes" id="UP000243359"/>
    </source>
</evidence>
<organism evidence="3 4">
    <name type="scientific">Pseudomonas oryzae</name>
    <dbReference type="NCBI Taxonomy" id="1392877"/>
    <lineage>
        <taxon>Bacteria</taxon>
        <taxon>Pseudomonadati</taxon>
        <taxon>Pseudomonadota</taxon>
        <taxon>Gammaproteobacteria</taxon>
        <taxon>Pseudomonadales</taxon>
        <taxon>Pseudomonadaceae</taxon>
        <taxon>Pseudomonas</taxon>
    </lineage>
</organism>